<evidence type="ECO:0000256" key="1">
    <source>
        <dbReference type="ARBA" id="ARBA00009405"/>
    </source>
</evidence>
<accession>A0ABW3LM66</accession>
<evidence type="ECO:0000313" key="5">
    <source>
        <dbReference type="EMBL" id="MFD1038396.1"/>
    </source>
</evidence>
<dbReference type="Pfam" id="PF00682">
    <property type="entry name" value="HMGL-like"/>
    <property type="match status" value="1"/>
</dbReference>
<dbReference type="EMBL" id="JBHTKJ010000018">
    <property type="protein sequence ID" value="MFD1038396.1"/>
    <property type="molecule type" value="Genomic_DNA"/>
</dbReference>
<evidence type="ECO:0000256" key="3">
    <source>
        <dbReference type="ARBA" id="ARBA00023239"/>
    </source>
</evidence>
<dbReference type="GO" id="GO:0016829">
    <property type="term" value="F:lyase activity"/>
    <property type="evidence" value="ECO:0007669"/>
    <property type="project" value="UniProtKB-KW"/>
</dbReference>
<name>A0ABW3LM66_9BACI</name>
<dbReference type="PANTHER" id="PTHR42738">
    <property type="entry name" value="HYDROXYMETHYLGLUTARYL-COA LYASE"/>
    <property type="match status" value="1"/>
</dbReference>
<evidence type="ECO:0000256" key="2">
    <source>
        <dbReference type="ARBA" id="ARBA00022723"/>
    </source>
</evidence>
<keyword evidence="2" id="KW-0479">Metal-binding</keyword>
<dbReference type="Gene3D" id="3.20.20.70">
    <property type="entry name" value="Aldolase class I"/>
    <property type="match status" value="1"/>
</dbReference>
<dbReference type="SUPFAM" id="SSF51569">
    <property type="entry name" value="Aldolase"/>
    <property type="match status" value="1"/>
</dbReference>
<dbReference type="InterPro" id="IPR013785">
    <property type="entry name" value="Aldolase_TIM"/>
</dbReference>
<evidence type="ECO:0000313" key="6">
    <source>
        <dbReference type="Proteomes" id="UP001597040"/>
    </source>
</evidence>
<dbReference type="InterPro" id="IPR000891">
    <property type="entry name" value="PYR_CT"/>
</dbReference>
<dbReference type="InterPro" id="IPR043594">
    <property type="entry name" value="HMGL"/>
</dbReference>
<keyword evidence="6" id="KW-1185">Reference proteome</keyword>
<evidence type="ECO:0000259" key="4">
    <source>
        <dbReference type="PROSITE" id="PS50991"/>
    </source>
</evidence>
<organism evidence="5 6">
    <name type="scientific">Virgibacillus byunsanensis</name>
    <dbReference type="NCBI Taxonomy" id="570945"/>
    <lineage>
        <taxon>Bacteria</taxon>
        <taxon>Bacillati</taxon>
        <taxon>Bacillota</taxon>
        <taxon>Bacilli</taxon>
        <taxon>Bacillales</taxon>
        <taxon>Bacillaceae</taxon>
        <taxon>Virgibacillus</taxon>
    </lineage>
</organism>
<proteinExistence type="inferred from homology"/>
<protein>
    <submittedName>
        <fullName evidence="5">Hydroxymethylglutaryl-CoA lyase</fullName>
    </submittedName>
</protein>
<dbReference type="PANTHER" id="PTHR42738:SF7">
    <property type="entry name" value="HYDROXYMETHYLGLUTARYL-COA LYASE"/>
    <property type="match status" value="1"/>
</dbReference>
<dbReference type="CDD" id="cd07938">
    <property type="entry name" value="DRE_TIM_HMGL"/>
    <property type="match status" value="1"/>
</dbReference>
<sequence length="291" mass="31435">MITICEVGPRDGIQNVKKLLLLEEKLELINRLIDSGIELIEAVSFVNPKVIPQMADTEELMKLVPRTETVKYAGLVLSQSGLNRALEANVDFLHVVLATSDTFNQKNVKRSVKESITELTPVIKGGTESGKVVNGVLGTAFGCPFDGNIPERKILKTAEEFLNAGAKKITLADTTGLADPGQVQSISKAFYKQFGKEVELGLHFHNTRGLGIANVLAGYQEGVRQFDTSIGGLGGCPFAPKAAGNVCTEDVVNMFEQMGEEIGINKGKLIDTSKWLEDVVGLKVDGMLMKT</sequence>
<feature type="domain" description="Pyruvate carboxyltransferase" evidence="4">
    <location>
        <begin position="2"/>
        <end position="270"/>
    </location>
</feature>
<dbReference type="Proteomes" id="UP001597040">
    <property type="component" value="Unassembled WGS sequence"/>
</dbReference>
<gene>
    <name evidence="5" type="ORF">ACFQ3N_08285</name>
</gene>
<dbReference type="PROSITE" id="PS50991">
    <property type="entry name" value="PYR_CT"/>
    <property type="match status" value="1"/>
</dbReference>
<comment type="similarity">
    <text evidence="1">Belongs to the HMG-CoA lyase family.</text>
</comment>
<dbReference type="RefSeq" id="WP_390361340.1">
    <property type="nucleotide sequence ID" value="NZ_JBHTKJ010000018.1"/>
</dbReference>
<keyword evidence="3 5" id="KW-0456">Lyase</keyword>
<comment type="caution">
    <text evidence="5">The sequence shown here is derived from an EMBL/GenBank/DDBJ whole genome shotgun (WGS) entry which is preliminary data.</text>
</comment>
<dbReference type="NCBIfam" id="NF004283">
    <property type="entry name" value="PRK05692.1"/>
    <property type="match status" value="1"/>
</dbReference>
<reference evidence="6" key="1">
    <citation type="journal article" date="2019" name="Int. J. Syst. Evol. Microbiol.">
        <title>The Global Catalogue of Microorganisms (GCM) 10K type strain sequencing project: providing services to taxonomists for standard genome sequencing and annotation.</title>
        <authorList>
            <consortium name="The Broad Institute Genomics Platform"/>
            <consortium name="The Broad Institute Genome Sequencing Center for Infectious Disease"/>
            <person name="Wu L."/>
            <person name="Ma J."/>
        </authorList>
    </citation>
    <scope>NUCLEOTIDE SEQUENCE [LARGE SCALE GENOMIC DNA]</scope>
    <source>
        <strain evidence="6">CCUG 56754</strain>
    </source>
</reference>